<accession>A0A942WN26</accession>
<sequence length="422" mass="48248">MVQKRYSKLIENIFSLLTLRVLEYVLAFILVPYLIRTLGPMNFGAIAFMQGIMEYFRIFVDYGYSLTAPKEIAQAEGDIKCLFSKYFYGKLILLIGVTITFVCIYQLQYYIFGKSINILLFEVMYFGIIGNVLFPVWFFQGIQQMRYITILNMCGRLISMVGIFLLVKSPDDYILSAFLQSCTPLIAGVFSIFWLLRNYKGIFSFPKLSDVMTSYKEGWTIFVSSLAVNLYTATNVVVLGMFVDNTIVGYYSAADKLINCIRRGISAVSEAIYPFVSKMIKSDMQEALMFIRKQLGAYIILGTIGCTLLFVYANEIVMFLIGPVYLETVDILRVLSFIPLVVAISTVFGAEIMLPINMYNTYSRVLISAAIFSLMIIFPLCYWFTAVGAAMTMLVTEVFITIYMGIILWQKRRYLKRRYING</sequence>
<feature type="transmembrane region" description="Helical" evidence="6">
    <location>
        <begin position="118"/>
        <end position="138"/>
    </location>
</feature>
<dbReference type="InterPro" id="IPR050833">
    <property type="entry name" value="Poly_Biosynth_Transport"/>
</dbReference>
<dbReference type="GO" id="GO:0005886">
    <property type="term" value="C:plasma membrane"/>
    <property type="evidence" value="ECO:0007669"/>
    <property type="project" value="UniProtKB-SubCell"/>
</dbReference>
<evidence type="ECO:0000256" key="3">
    <source>
        <dbReference type="ARBA" id="ARBA00022692"/>
    </source>
</evidence>
<feature type="transmembrane region" description="Helical" evidence="6">
    <location>
        <begin position="365"/>
        <end position="385"/>
    </location>
</feature>
<evidence type="ECO:0000256" key="5">
    <source>
        <dbReference type="ARBA" id="ARBA00023136"/>
    </source>
</evidence>
<dbReference type="PANTHER" id="PTHR30250:SF11">
    <property type="entry name" value="O-ANTIGEN TRANSPORTER-RELATED"/>
    <property type="match status" value="1"/>
</dbReference>
<keyword evidence="3 6" id="KW-0812">Transmembrane</keyword>
<feature type="transmembrane region" description="Helical" evidence="6">
    <location>
        <begin position="173"/>
        <end position="196"/>
    </location>
</feature>
<evidence type="ECO:0000313" key="8">
    <source>
        <dbReference type="Proteomes" id="UP000778864"/>
    </source>
</evidence>
<reference evidence="7" key="1">
    <citation type="submission" date="2021-02" db="EMBL/GenBank/DDBJ databases">
        <title>Infant gut strain persistence is associated with maternal origin, phylogeny, and functional potential including surface adhesion and iron acquisition.</title>
        <authorList>
            <person name="Lou Y.C."/>
        </authorList>
    </citation>
    <scope>NUCLEOTIDE SEQUENCE</scope>
    <source>
        <strain evidence="7">L3_108_031G1_dasL3_108_031G1_concoct_20</strain>
    </source>
</reference>
<organism evidence="7 8">
    <name type="scientific">Veillonella parvula</name>
    <name type="common">Staphylococcus parvulus</name>
    <dbReference type="NCBI Taxonomy" id="29466"/>
    <lineage>
        <taxon>Bacteria</taxon>
        <taxon>Bacillati</taxon>
        <taxon>Bacillota</taxon>
        <taxon>Negativicutes</taxon>
        <taxon>Veillonellales</taxon>
        <taxon>Veillonellaceae</taxon>
        <taxon>Veillonella</taxon>
    </lineage>
</organism>
<comment type="subcellular location">
    <subcellularLocation>
        <location evidence="1">Cell membrane</location>
        <topology evidence="1">Multi-pass membrane protein</topology>
    </subcellularLocation>
</comment>
<keyword evidence="5 6" id="KW-0472">Membrane</keyword>
<evidence type="ECO:0000256" key="2">
    <source>
        <dbReference type="ARBA" id="ARBA00022475"/>
    </source>
</evidence>
<evidence type="ECO:0000256" key="6">
    <source>
        <dbReference type="SAM" id="Phobius"/>
    </source>
</evidence>
<feature type="transmembrane region" description="Helical" evidence="6">
    <location>
        <begin position="331"/>
        <end position="353"/>
    </location>
</feature>
<dbReference type="Proteomes" id="UP000778864">
    <property type="component" value="Unassembled WGS sequence"/>
</dbReference>
<gene>
    <name evidence="7" type="ORF">KHZ90_05455</name>
</gene>
<dbReference type="EMBL" id="JAGZMU010000002">
    <property type="protein sequence ID" value="MBS4893207.1"/>
    <property type="molecule type" value="Genomic_DNA"/>
</dbReference>
<dbReference type="Pfam" id="PF01943">
    <property type="entry name" value="Polysacc_synt"/>
    <property type="match status" value="1"/>
</dbReference>
<feature type="transmembrane region" description="Helical" evidence="6">
    <location>
        <begin position="91"/>
        <end position="112"/>
    </location>
</feature>
<feature type="transmembrane region" description="Helical" evidence="6">
    <location>
        <begin position="391"/>
        <end position="409"/>
    </location>
</feature>
<dbReference type="AlphaFoldDB" id="A0A942WN26"/>
<keyword evidence="2" id="KW-1003">Cell membrane</keyword>
<dbReference type="InterPro" id="IPR002797">
    <property type="entry name" value="Polysacc_synth"/>
</dbReference>
<protein>
    <submittedName>
        <fullName evidence="7">Flippase</fullName>
    </submittedName>
</protein>
<feature type="transmembrane region" description="Helical" evidence="6">
    <location>
        <begin position="12"/>
        <end position="35"/>
    </location>
</feature>
<proteinExistence type="predicted"/>
<evidence type="ECO:0000313" key="7">
    <source>
        <dbReference type="EMBL" id="MBS4893207.1"/>
    </source>
</evidence>
<keyword evidence="4 6" id="KW-1133">Transmembrane helix</keyword>
<feature type="transmembrane region" description="Helical" evidence="6">
    <location>
        <begin position="150"/>
        <end position="167"/>
    </location>
</feature>
<name>A0A942WN26_VEIPA</name>
<comment type="caution">
    <text evidence="7">The sequence shown here is derived from an EMBL/GenBank/DDBJ whole genome shotgun (WGS) entry which is preliminary data.</text>
</comment>
<dbReference type="CDD" id="cd13128">
    <property type="entry name" value="MATE_Wzx_like"/>
    <property type="match status" value="1"/>
</dbReference>
<dbReference type="PANTHER" id="PTHR30250">
    <property type="entry name" value="PST FAMILY PREDICTED COLANIC ACID TRANSPORTER"/>
    <property type="match status" value="1"/>
</dbReference>
<dbReference type="RefSeq" id="WP_278467257.1">
    <property type="nucleotide sequence ID" value="NZ_JAGZMU010000002.1"/>
</dbReference>
<evidence type="ECO:0000256" key="4">
    <source>
        <dbReference type="ARBA" id="ARBA00022989"/>
    </source>
</evidence>
<evidence type="ECO:0000256" key="1">
    <source>
        <dbReference type="ARBA" id="ARBA00004651"/>
    </source>
</evidence>
<feature type="transmembrane region" description="Helical" evidence="6">
    <location>
        <begin position="298"/>
        <end position="325"/>
    </location>
</feature>